<name>A0A3A8IRR6_9BACT</name>
<dbReference type="PANTHER" id="PTHR30346:SF28">
    <property type="entry name" value="HTH-TYPE TRANSCRIPTIONAL REGULATOR CYNR"/>
    <property type="match status" value="1"/>
</dbReference>
<dbReference type="SUPFAM" id="SSF46785">
    <property type="entry name" value="Winged helix' DNA-binding domain"/>
    <property type="match status" value="1"/>
</dbReference>
<dbReference type="Proteomes" id="UP000268094">
    <property type="component" value="Unassembled WGS sequence"/>
</dbReference>
<dbReference type="SUPFAM" id="SSF53850">
    <property type="entry name" value="Periplasmic binding protein-like II"/>
    <property type="match status" value="1"/>
</dbReference>
<dbReference type="Pfam" id="PF00126">
    <property type="entry name" value="HTH_1"/>
    <property type="match status" value="1"/>
</dbReference>
<organism evidence="6 7">
    <name type="scientific">Corallococcus terminator</name>
    <dbReference type="NCBI Taxonomy" id="2316733"/>
    <lineage>
        <taxon>Bacteria</taxon>
        <taxon>Pseudomonadati</taxon>
        <taxon>Myxococcota</taxon>
        <taxon>Myxococcia</taxon>
        <taxon>Myxococcales</taxon>
        <taxon>Cystobacterineae</taxon>
        <taxon>Myxococcaceae</taxon>
        <taxon>Corallococcus</taxon>
    </lineage>
</organism>
<dbReference type="GO" id="GO:0003677">
    <property type="term" value="F:DNA binding"/>
    <property type="evidence" value="ECO:0007669"/>
    <property type="project" value="UniProtKB-KW"/>
</dbReference>
<evidence type="ECO:0000259" key="5">
    <source>
        <dbReference type="PROSITE" id="PS50931"/>
    </source>
</evidence>
<dbReference type="AlphaFoldDB" id="A0A3A8IRR6"/>
<dbReference type="InterPro" id="IPR036388">
    <property type="entry name" value="WH-like_DNA-bd_sf"/>
</dbReference>
<dbReference type="OrthoDB" id="9785745at2"/>
<keyword evidence="2" id="KW-0805">Transcription regulation</keyword>
<dbReference type="Pfam" id="PF03466">
    <property type="entry name" value="LysR_substrate"/>
    <property type="match status" value="1"/>
</dbReference>
<dbReference type="Gene3D" id="1.10.10.10">
    <property type="entry name" value="Winged helix-like DNA-binding domain superfamily/Winged helix DNA-binding domain"/>
    <property type="match status" value="1"/>
</dbReference>
<keyword evidence="4" id="KW-0804">Transcription</keyword>
<evidence type="ECO:0000313" key="7">
    <source>
        <dbReference type="Proteomes" id="UP000268094"/>
    </source>
</evidence>
<evidence type="ECO:0000313" key="6">
    <source>
        <dbReference type="EMBL" id="RKG82460.1"/>
    </source>
</evidence>
<keyword evidence="3" id="KW-0238">DNA-binding</keyword>
<sequence>MIQIQRLEGFYWVARMGGYTRAVRAFPYPITQPGIYQQVKRLTEEVGVELFTRVGKDRMALTPAGRELYAFVAPFLEGLPHVARSLKTGERGGTLRIHASNLVLRHLLPPWLGRLRGARPDIQVRLFESAAPELARLRLGETDLLVDHLPELPHDVESREVGRVKGFIVLPRSHARARSRTVNLKQLEAEPFIGYGSDHHLLDLQLRALALHDVHPRQVHSADSAESILAFVAAGLGFSLVPSFQPEGPRAAGVVAWPLTRPRAEFPIHAVWLKSRQPAPLVAAAMSLAPVFER</sequence>
<evidence type="ECO:0000256" key="2">
    <source>
        <dbReference type="ARBA" id="ARBA00023015"/>
    </source>
</evidence>
<dbReference type="GO" id="GO:0003700">
    <property type="term" value="F:DNA-binding transcription factor activity"/>
    <property type="evidence" value="ECO:0007669"/>
    <property type="project" value="InterPro"/>
</dbReference>
<accession>A0A3A8IRR6</accession>
<protein>
    <submittedName>
        <fullName evidence="6">LysR family transcriptional regulator</fullName>
    </submittedName>
</protein>
<gene>
    <name evidence="6" type="ORF">D7V88_25230</name>
</gene>
<dbReference type="RefSeq" id="WP_120543201.1">
    <property type="nucleotide sequence ID" value="NZ_RAVZ01000194.1"/>
</dbReference>
<dbReference type="EMBL" id="RAVZ01000194">
    <property type="protein sequence ID" value="RKG82460.1"/>
    <property type="molecule type" value="Genomic_DNA"/>
</dbReference>
<evidence type="ECO:0000256" key="1">
    <source>
        <dbReference type="ARBA" id="ARBA00009437"/>
    </source>
</evidence>
<dbReference type="PANTHER" id="PTHR30346">
    <property type="entry name" value="TRANSCRIPTIONAL DUAL REGULATOR HCAR-RELATED"/>
    <property type="match status" value="1"/>
</dbReference>
<reference evidence="7" key="1">
    <citation type="submission" date="2018-09" db="EMBL/GenBank/DDBJ databases">
        <authorList>
            <person name="Livingstone P.G."/>
            <person name="Whitworth D.E."/>
        </authorList>
    </citation>
    <scope>NUCLEOTIDE SEQUENCE [LARGE SCALE GENOMIC DNA]</scope>
    <source>
        <strain evidence="7">CA054A</strain>
    </source>
</reference>
<comment type="similarity">
    <text evidence="1">Belongs to the LysR transcriptional regulatory family.</text>
</comment>
<dbReference type="PROSITE" id="PS50931">
    <property type="entry name" value="HTH_LYSR"/>
    <property type="match status" value="1"/>
</dbReference>
<dbReference type="InterPro" id="IPR000847">
    <property type="entry name" value="LysR_HTH_N"/>
</dbReference>
<dbReference type="InterPro" id="IPR005119">
    <property type="entry name" value="LysR_subst-bd"/>
</dbReference>
<dbReference type="GO" id="GO:0032993">
    <property type="term" value="C:protein-DNA complex"/>
    <property type="evidence" value="ECO:0007669"/>
    <property type="project" value="TreeGrafter"/>
</dbReference>
<dbReference type="Gene3D" id="3.40.190.10">
    <property type="entry name" value="Periplasmic binding protein-like II"/>
    <property type="match status" value="2"/>
</dbReference>
<dbReference type="InterPro" id="IPR036390">
    <property type="entry name" value="WH_DNA-bd_sf"/>
</dbReference>
<proteinExistence type="inferred from homology"/>
<keyword evidence="7" id="KW-1185">Reference proteome</keyword>
<evidence type="ECO:0000256" key="4">
    <source>
        <dbReference type="ARBA" id="ARBA00023163"/>
    </source>
</evidence>
<dbReference type="CDD" id="cd05466">
    <property type="entry name" value="PBP2_LTTR_substrate"/>
    <property type="match status" value="1"/>
</dbReference>
<feature type="domain" description="HTH lysR-type" evidence="5">
    <location>
        <begin position="30"/>
        <end position="62"/>
    </location>
</feature>
<evidence type="ECO:0000256" key="3">
    <source>
        <dbReference type="ARBA" id="ARBA00023125"/>
    </source>
</evidence>
<comment type="caution">
    <text evidence="6">The sequence shown here is derived from an EMBL/GenBank/DDBJ whole genome shotgun (WGS) entry which is preliminary data.</text>
</comment>